<reference evidence="3 4" key="1">
    <citation type="submission" date="2007-01" db="EMBL/GenBank/DDBJ databases">
        <authorList>
            <person name="Haygood M."/>
            <person name="Podell S."/>
            <person name="Anderson C."/>
            <person name="Hopkinson B."/>
            <person name="Roe K."/>
            <person name="Barbeau K."/>
            <person name="Gaasterland T."/>
            <person name="Ferriera S."/>
            <person name="Johnson J."/>
            <person name="Kravitz S."/>
            <person name="Beeson K."/>
            <person name="Sutton G."/>
            <person name="Rogers Y.-H."/>
            <person name="Friedman R."/>
            <person name="Frazier M."/>
            <person name="Venter J.C."/>
        </authorList>
    </citation>
    <scope>NUCLEOTIDE SEQUENCE [LARGE SCALE GENOMIC DNA]</scope>
    <source>
        <strain evidence="3 4">ATCC 23134</strain>
    </source>
</reference>
<organism evidence="3 4">
    <name type="scientific">Microscilla marina ATCC 23134</name>
    <dbReference type="NCBI Taxonomy" id="313606"/>
    <lineage>
        <taxon>Bacteria</taxon>
        <taxon>Pseudomonadati</taxon>
        <taxon>Bacteroidota</taxon>
        <taxon>Cytophagia</taxon>
        <taxon>Cytophagales</taxon>
        <taxon>Microscillaceae</taxon>
        <taxon>Microscilla</taxon>
    </lineage>
</organism>
<dbReference type="Gene3D" id="3.40.50.880">
    <property type="match status" value="1"/>
</dbReference>
<gene>
    <name evidence="3" type="ORF">M23134_00080</name>
</gene>
<sequence length="254" mass="28116">MVACQPQSQQNEASQADTTVPKKTTQIALPKVDTPTDTLHVAFLIMDGTFNTELTAPIDMFQHTIFHAKPGMRVFTIAKSKAAITTFEGVKILPDYSYTKDKLPKIDVLVVPSAEHHLDTDLKDTTMINFVKKVDKEARYVTSHCDGAFVLAQAGLLDNVASTTFPGDVEKYRQRFPKLNILDKVWFVHDGKYITSAGGARSFEAALYLVQLLYGKKAADGVAKGLVLKWDINQVPFVIANQGKKIVNRQGVNF</sequence>
<evidence type="ECO:0000313" key="3">
    <source>
        <dbReference type="EMBL" id="EAY28926.1"/>
    </source>
</evidence>
<dbReference type="Pfam" id="PF01965">
    <property type="entry name" value="DJ-1_PfpI"/>
    <property type="match status" value="1"/>
</dbReference>
<dbReference type="InterPro" id="IPR029062">
    <property type="entry name" value="Class_I_gatase-like"/>
</dbReference>
<dbReference type="InterPro" id="IPR052158">
    <property type="entry name" value="INH-QAR"/>
</dbReference>
<dbReference type="AlphaFoldDB" id="A1ZKW0"/>
<protein>
    <submittedName>
        <fullName evidence="3">Transcriptional regulator, AraC family protease, putative</fullName>
    </submittedName>
</protein>
<dbReference type="SUPFAM" id="SSF52317">
    <property type="entry name" value="Class I glutamine amidotransferase-like"/>
    <property type="match status" value="1"/>
</dbReference>
<keyword evidence="4" id="KW-1185">Reference proteome</keyword>
<evidence type="ECO:0000256" key="1">
    <source>
        <dbReference type="SAM" id="MobiDB-lite"/>
    </source>
</evidence>
<dbReference type="Proteomes" id="UP000004095">
    <property type="component" value="Unassembled WGS sequence"/>
</dbReference>
<dbReference type="PANTHER" id="PTHR43130:SF14">
    <property type="entry name" value="DJ-1_PFPI DOMAIN-CONTAINING PROTEIN"/>
    <property type="match status" value="1"/>
</dbReference>
<feature type="region of interest" description="Disordered" evidence="1">
    <location>
        <begin position="1"/>
        <end position="22"/>
    </location>
</feature>
<proteinExistence type="predicted"/>
<dbReference type="eggNOG" id="COG4977">
    <property type="taxonomic scope" value="Bacteria"/>
</dbReference>
<dbReference type="GO" id="GO:0006508">
    <property type="term" value="P:proteolysis"/>
    <property type="evidence" value="ECO:0007669"/>
    <property type="project" value="UniProtKB-KW"/>
</dbReference>
<keyword evidence="3" id="KW-0645">Protease</keyword>
<accession>A1ZKW0</accession>
<dbReference type="GO" id="GO:0006355">
    <property type="term" value="P:regulation of DNA-templated transcription"/>
    <property type="evidence" value="ECO:0007669"/>
    <property type="project" value="TreeGrafter"/>
</dbReference>
<name>A1ZKW0_MICM2</name>
<keyword evidence="3" id="KW-0378">Hydrolase</keyword>
<dbReference type="PANTHER" id="PTHR43130">
    <property type="entry name" value="ARAC-FAMILY TRANSCRIPTIONAL REGULATOR"/>
    <property type="match status" value="1"/>
</dbReference>
<dbReference type="GO" id="GO:0008233">
    <property type="term" value="F:peptidase activity"/>
    <property type="evidence" value="ECO:0007669"/>
    <property type="project" value="UniProtKB-KW"/>
</dbReference>
<dbReference type="InterPro" id="IPR002818">
    <property type="entry name" value="DJ-1/PfpI"/>
</dbReference>
<feature type="domain" description="DJ-1/PfpI" evidence="2">
    <location>
        <begin position="41"/>
        <end position="210"/>
    </location>
</feature>
<evidence type="ECO:0000313" key="4">
    <source>
        <dbReference type="Proteomes" id="UP000004095"/>
    </source>
</evidence>
<comment type="caution">
    <text evidence="3">The sequence shown here is derived from an EMBL/GenBank/DDBJ whole genome shotgun (WGS) entry which is preliminary data.</text>
</comment>
<evidence type="ECO:0000259" key="2">
    <source>
        <dbReference type="Pfam" id="PF01965"/>
    </source>
</evidence>
<dbReference type="EMBL" id="AAWS01000013">
    <property type="protein sequence ID" value="EAY28926.1"/>
    <property type="molecule type" value="Genomic_DNA"/>
</dbReference>